<dbReference type="GO" id="GO:0000978">
    <property type="term" value="F:RNA polymerase II cis-regulatory region sequence-specific DNA binding"/>
    <property type="evidence" value="ECO:0007669"/>
    <property type="project" value="InterPro"/>
</dbReference>
<accession>A0A8D0HJ62</accession>
<keyword evidence="2" id="KW-1185">Reference proteome</keyword>
<evidence type="ECO:0000313" key="1">
    <source>
        <dbReference type="Ensembl" id="ENSSPUP00000020756.1"/>
    </source>
</evidence>
<dbReference type="InterPro" id="IPR047167">
    <property type="entry name" value="NFE2-like"/>
</dbReference>
<proteinExistence type="predicted"/>
<sequence>MAGPVHSNSMGEIWQDFLLSSVLQEISMGETQPASNSRGIDSSSDYNINLTQAISHDVSLHEAMSLRSNYSVRINSDVRNLQRQESLLQLNSSFINPESPLYGTYLMDLFSPVDNCIRNPTNQDFLSLFDENIFADINRMLPLEEGFDPTEVSHLFEELDSDSELSLDSSHGTFSSSSNSSSVSVCNEGAVGYSSDAERITYDVLGAVGGHCPVNNKC</sequence>
<dbReference type="Ensembl" id="ENSSPUT00000022120.1">
    <property type="protein sequence ID" value="ENSSPUP00000020756.1"/>
    <property type="gene ID" value="ENSSPUG00000015947.1"/>
</dbReference>
<reference evidence="1" key="1">
    <citation type="submission" date="2025-08" db="UniProtKB">
        <authorList>
            <consortium name="Ensembl"/>
        </authorList>
    </citation>
    <scope>IDENTIFICATION</scope>
</reference>
<dbReference type="PANTHER" id="PTHR24411:SF8">
    <property type="entry name" value="NUCLEAR FACTOR ERYTHROID 2-RELATED FACTOR 3"/>
    <property type="match status" value="1"/>
</dbReference>
<name>A0A8D0HJ62_SPHPU</name>
<reference evidence="1" key="2">
    <citation type="submission" date="2025-09" db="UniProtKB">
        <authorList>
            <consortium name="Ensembl"/>
        </authorList>
    </citation>
    <scope>IDENTIFICATION</scope>
</reference>
<protein>
    <submittedName>
        <fullName evidence="1">Uncharacterized protein</fullName>
    </submittedName>
</protein>
<organism evidence="1 2">
    <name type="scientific">Sphenodon punctatus</name>
    <name type="common">Tuatara</name>
    <name type="synonym">Hatteria punctata</name>
    <dbReference type="NCBI Taxonomy" id="8508"/>
    <lineage>
        <taxon>Eukaryota</taxon>
        <taxon>Metazoa</taxon>
        <taxon>Chordata</taxon>
        <taxon>Craniata</taxon>
        <taxon>Vertebrata</taxon>
        <taxon>Euteleostomi</taxon>
        <taxon>Lepidosauria</taxon>
        <taxon>Sphenodontia</taxon>
        <taxon>Sphenodontidae</taxon>
        <taxon>Sphenodon</taxon>
    </lineage>
</organism>
<dbReference type="AlphaFoldDB" id="A0A8D0HJ62"/>
<evidence type="ECO:0000313" key="2">
    <source>
        <dbReference type="Proteomes" id="UP000694392"/>
    </source>
</evidence>
<dbReference type="GO" id="GO:0000981">
    <property type="term" value="F:DNA-binding transcription factor activity, RNA polymerase II-specific"/>
    <property type="evidence" value="ECO:0007669"/>
    <property type="project" value="TreeGrafter"/>
</dbReference>
<dbReference type="Proteomes" id="UP000694392">
    <property type="component" value="Unplaced"/>
</dbReference>
<dbReference type="GO" id="GO:0005634">
    <property type="term" value="C:nucleus"/>
    <property type="evidence" value="ECO:0007669"/>
    <property type="project" value="TreeGrafter"/>
</dbReference>
<dbReference type="PANTHER" id="PTHR24411">
    <property type="entry name" value="NUCLEAR FACTOR ERYTHROID 2-RELATED FACTOR"/>
    <property type="match status" value="1"/>
</dbReference>